<keyword evidence="1" id="KW-1133">Transmembrane helix</keyword>
<evidence type="ECO:0000313" key="2">
    <source>
        <dbReference type="EMBL" id="CAG6666494.1"/>
    </source>
</evidence>
<dbReference type="AlphaFoldDB" id="A0A8D8SFS1"/>
<evidence type="ECO:0000256" key="1">
    <source>
        <dbReference type="SAM" id="Phobius"/>
    </source>
</evidence>
<organism evidence="2">
    <name type="scientific">Cacopsylla melanoneura</name>
    <dbReference type="NCBI Taxonomy" id="428564"/>
    <lineage>
        <taxon>Eukaryota</taxon>
        <taxon>Metazoa</taxon>
        <taxon>Ecdysozoa</taxon>
        <taxon>Arthropoda</taxon>
        <taxon>Hexapoda</taxon>
        <taxon>Insecta</taxon>
        <taxon>Pterygota</taxon>
        <taxon>Neoptera</taxon>
        <taxon>Paraneoptera</taxon>
        <taxon>Hemiptera</taxon>
        <taxon>Sternorrhyncha</taxon>
        <taxon>Psylloidea</taxon>
        <taxon>Psyllidae</taxon>
        <taxon>Psyllinae</taxon>
        <taxon>Cacopsylla</taxon>
    </lineage>
</organism>
<name>A0A8D8SFS1_9HEMI</name>
<accession>A0A8D8SFS1</accession>
<feature type="transmembrane region" description="Helical" evidence="1">
    <location>
        <begin position="96"/>
        <end position="115"/>
    </location>
</feature>
<dbReference type="EMBL" id="HBUF01372236">
    <property type="protein sequence ID" value="CAG6726736.1"/>
    <property type="molecule type" value="Transcribed_RNA"/>
</dbReference>
<keyword evidence="1" id="KW-0472">Membrane</keyword>
<proteinExistence type="predicted"/>
<keyword evidence="1" id="KW-0812">Transmembrane</keyword>
<protein>
    <submittedName>
        <fullName evidence="2">Uncharacterized protein</fullName>
    </submittedName>
</protein>
<dbReference type="EMBL" id="HBUF01214382">
    <property type="protein sequence ID" value="CAG6666494.1"/>
    <property type="molecule type" value="Transcribed_RNA"/>
</dbReference>
<reference evidence="2" key="1">
    <citation type="submission" date="2021-05" db="EMBL/GenBank/DDBJ databases">
        <authorList>
            <person name="Alioto T."/>
            <person name="Alioto T."/>
            <person name="Gomez Garrido J."/>
        </authorList>
    </citation>
    <scope>NUCLEOTIDE SEQUENCE</scope>
</reference>
<sequence>MIRTSSCQTSILSKHSRTCEFHLQESHDSLRSVVISSSSATYSVGTTKLVNSVMYLGDSATKVVGSLGNRGVSGPSGVGELWAGEFILWCSLLRKILVYFALMISLLLLLSYFPASSLNSVLI</sequence>